<name>A0A2N5XMI9_9HYPH</name>
<organism evidence="1 2">
    <name type="scientific">Cohaesibacter celericrescens</name>
    <dbReference type="NCBI Taxonomy" id="2067669"/>
    <lineage>
        <taxon>Bacteria</taxon>
        <taxon>Pseudomonadati</taxon>
        <taxon>Pseudomonadota</taxon>
        <taxon>Alphaproteobacteria</taxon>
        <taxon>Hyphomicrobiales</taxon>
        <taxon>Cohaesibacteraceae</taxon>
    </lineage>
</organism>
<dbReference type="AlphaFoldDB" id="A0A2N5XMI9"/>
<protein>
    <submittedName>
        <fullName evidence="1">Uncharacterized protein</fullName>
    </submittedName>
</protein>
<accession>A0A2N5XMI9</accession>
<sequence>MKRDGAVFASRGLPFSYRMHWDWREVYPAAGQVYPHSLGVLTPWADQSDRLVGVVICWGWIKGDCYGGN</sequence>
<dbReference type="EMBL" id="PKUQ01000047">
    <property type="protein sequence ID" value="PLW75658.1"/>
    <property type="molecule type" value="Genomic_DNA"/>
</dbReference>
<dbReference type="Proteomes" id="UP000234881">
    <property type="component" value="Unassembled WGS sequence"/>
</dbReference>
<evidence type="ECO:0000313" key="2">
    <source>
        <dbReference type="Proteomes" id="UP000234881"/>
    </source>
</evidence>
<reference evidence="1 2" key="1">
    <citation type="submission" date="2018-01" db="EMBL/GenBank/DDBJ databases">
        <title>The draft genome sequence of Cohaesibacter sp. H1304.</title>
        <authorList>
            <person name="Wang N.-N."/>
            <person name="Du Z.-J."/>
        </authorList>
    </citation>
    <scope>NUCLEOTIDE SEQUENCE [LARGE SCALE GENOMIC DNA]</scope>
    <source>
        <strain evidence="1 2">H1304</strain>
    </source>
</reference>
<evidence type="ECO:0000313" key="1">
    <source>
        <dbReference type="EMBL" id="PLW75658.1"/>
    </source>
</evidence>
<keyword evidence="2" id="KW-1185">Reference proteome</keyword>
<proteinExistence type="predicted"/>
<gene>
    <name evidence="1" type="ORF">C0081_18615</name>
</gene>
<comment type="caution">
    <text evidence="1">The sequence shown here is derived from an EMBL/GenBank/DDBJ whole genome shotgun (WGS) entry which is preliminary data.</text>
</comment>